<evidence type="ECO:0000313" key="1">
    <source>
        <dbReference type="EMBL" id="KAF0720959.1"/>
    </source>
</evidence>
<dbReference type="EMBL" id="VUJU01009352">
    <property type="protein sequence ID" value="KAF0720959.1"/>
    <property type="molecule type" value="Genomic_DNA"/>
</dbReference>
<gene>
    <name evidence="1" type="ORF">FWK35_00025232</name>
</gene>
<organism evidence="1 2">
    <name type="scientific">Aphis craccivora</name>
    <name type="common">Cowpea aphid</name>
    <dbReference type="NCBI Taxonomy" id="307492"/>
    <lineage>
        <taxon>Eukaryota</taxon>
        <taxon>Metazoa</taxon>
        <taxon>Ecdysozoa</taxon>
        <taxon>Arthropoda</taxon>
        <taxon>Hexapoda</taxon>
        <taxon>Insecta</taxon>
        <taxon>Pterygota</taxon>
        <taxon>Neoptera</taxon>
        <taxon>Paraneoptera</taxon>
        <taxon>Hemiptera</taxon>
        <taxon>Sternorrhyncha</taxon>
        <taxon>Aphidomorpha</taxon>
        <taxon>Aphidoidea</taxon>
        <taxon>Aphididae</taxon>
        <taxon>Aphidini</taxon>
        <taxon>Aphis</taxon>
        <taxon>Aphis</taxon>
    </lineage>
</organism>
<reference evidence="1 2" key="1">
    <citation type="submission" date="2019-08" db="EMBL/GenBank/DDBJ databases">
        <title>Whole genome of Aphis craccivora.</title>
        <authorList>
            <person name="Voronova N.V."/>
            <person name="Shulinski R.S."/>
            <person name="Bandarenka Y.V."/>
            <person name="Zhorov D.G."/>
            <person name="Warner D."/>
        </authorList>
    </citation>
    <scope>NUCLEOTIDE SEQUENCE [LARGE SCALE GENOMIC DNA]</scope>
    <source>
        <strain evidence="1">180601</strain>
        <tissue evidence="1">Whole Body</tissue>
    </source>
</reference>
<keyword evidence="2" id="KW-1185">Reference proteome</keyword>
<name>A0A6G0W2E0_APHCR</name>
<proteinExistence type="predicted"/>
<dbReference type="OrthoDB" id="6602181at2759"/>
<evidence type="ECO:0000313" key="2">
    <source>
        <dbReference type="Proteomes" id="UP000478052"/>
    </source>
</evidence>
<dbReference type="PANTHER" id="PTHR46289">
    <property type="entry name" value="52 KDA REPRESSOR OF THE INHIBITOR OF THE PROTEIN KINASE-LIKE PROTEIN-RELATED"/>
    <property type="match status" value="1"/>
</dbReference>
<comment type="caution">
    <text evidence="1">The sequence shown here is derived from an EMBL/GenBank/DDBJ whole genome shotgun (WGS) entry which is preliminary data.</text>
</comment>
<feature type="non-terminal residue" evidence="1">
    <location>
        <position position="1"/>
    </location>
</feature>
<dbReference type="AlphaFoldDB" id="A0A6G0W2E0"/>
<dbReference type="Proteomes" id="UP000478052">
    <property type="component" value="Unassembled WGS sequence"/>
</dbReference>
<sequence length="494" mass="56444">SVSTTIDCNKTNKSPNCLNQVLLDSLEKKQTSKLTKLNDDKINLPPTTSGKDRATQLHKLVKEPLNKYSKILGKDGDFEVHNKNQYHIDSIQIAEDFLLRYKNPHKEKVNSLLPTTSDINSTINKGNFRELLKLRILCGDSDLEKHLKSTHSKATYISQVIQNDIIECCKSYITEEIVKEIHESKYPYKGIIKECFMGFINCHDIYDATATDDDTIEQVERNPETFEPKLTGDILGEVVVNIMVSIAKGAVNKVQSHATNALHCPCSNHALNLSISKSSNAQVIRNTIGIVMDVISFFNLSSKRNFVLKKVLNHKPHLKSLCETRWVERHDCIMIFKSSLSDIVESLSLISNWQEQISSSKAKILLLALCTCEFINGLQCLSSVLCVTSKISRLLQAEWQDVCQTKEIVTDVINNLEEKRKNSVENFHELYIETKEIMLNLEVEEKLPLVDAIKKYYTFEDMDFIDLEEMNLKTEINLWKSKWIRIKDKVDIST</sequence>
<dbReference type="InterPro" id="IPR052958">
    <property type="entry name" value="IFN-induced_PKR_regulator"/>
</dbReference>
<dbReference type="PANTHER" id="PTHR46289:SF14">
    <property type="entry name" value="DUF4371 DOMAIN-CONTAINING PROTEIN"/>
    <property type="match status" value="1"/>
</dbReference>
<protein>
    <submittedName>
        <fullName evidence="1">Zinc finger MYM-type protein 1-like</fullName>
    </submittedName>
</protein>
<accession>A0A6G0W2E0</accession>